<reference evidence="1" key="3">
    <citation type="submission" date="2021-01" db="EMBL/GenBank/DDBJ databases">
        <authorList>
            <consortium name="Genoscope - CEA"/>
            <person name="William W."/>
        </authorList>
    </citation>
    <scope>NUCLEOTIDE SEQUENCE</scope>
</reference>
<dbReference type="Gramene" id="CDY11661">
    <property type="protein sequence ID" value="CDY11661"/>
    <property type="gene ID" value="GSBRNA2T00049807001"/>
</dbReference>
<sequence>MDPGLNPESISRMLQLMHIHFYLTDNDRVDLPMSSKDPSRGFSRSTHTRGRPEKRILDEFFVLPSFKRMEEYPNHSSFPTSFLSGRMKPMQLFGSPFSSPSPTWDDAPEDGQLIDEEPLKGTKYRMPFGNRWNRSYLPTSIIRLGSIGEGRIDHCEEVETCFFLGESGGFVSLSYLGVEVPVVDVFEEYQKMMVLRRRSHPCSERGKLQSESLFLQLKVQSLIRHQMLTFQRVRVMALWELIHVWLDKRVEHWKPKEEFHQYQLIMGVDDD</sequence>
<dbReference type="EMBL" id="LK032013">
    <property type="protein sequence ID" value="CDY11661.1"/>
    <property type="molecule type" value="Genomic_DNA"/>
</dbReference>
<dbReference type="Proteomes" id="UP000028999">
    <property type="component" value="Unassembled WGS sequence"/>
</dbReference>
<evidence type="ECO:0000313" key="3">
    <source>
        <dbReference type="Proteomes" id="UP000028999"/>
    </source>
</evidence>
<reference evidence="2 3" key="1">
    <citation type="journal article" date="2014" name="Science">
        <title>Plant genetics. Early allopolyploid evolution in the post-Neolithic Brassica napus oilseed genome.</title>
        <authorList>
            <person name="Chalhoub B."/>
            <person name="Denoeud F."/>
            <person name="Liu S."/>
            <person name="Parkin I.A."/>
            <person name="Tang H."/>
            <person name="Wang X."/>
            <person name="Chiquet J."/>
            <person name="Belcram H."/>
            <person name="Tong C."/>
            <person name="Samans B."/>
            <person name="Correa M."/>
            <person name="Da Silva C."/>
            <person name="Just J."/>
            <person name="Falentin C."/>
            <person name="Koh C.S."/>
            <person name="Le Clainche I."/>
            <person name="Bernard M."/>
            <person name="Bento P."/>
            <person name="Noel B."/>
            <person name="Labadie K."/>
            <person name="Alberti A."/>
            <person name="Charles M."/>
            <person name="Arnaud D."/>
            <person name="Guo H."/>
            <person name="Daviaud C."/>
            <person name="Alamery S."/>
            <person name="Jabbari K."/>
            <person name="Zhao M."/>
            <person name="Edger P.P."/>
            <person name="Chelaifa H."/>
            <person name="Tack D."/>
            <person name="Lassalle G."/>
            <person name="Mestiri I."/>
            <person name="Schnel N."/>
            <person name="Le Paslier M.C."/>
            <person name="Fan G."/>
            <person name="Renault V."/>
            <person name="Bayer P.E."/>
            <person name="Golicz A.A."/>
            <person name="Manoli S."/>
            <person name="Lee T.H."/>
            <person name="Thi V.H."/>
            <person name="Chalabi S."/>
            <person name="Hu Q."/>
            <person name="Fan C."/>
            <person name="Tollenaere R."/>
            <person name="Lu Y."/>
            <person name="Battail C."/>
            <person name="Shen J."/>
            <person name="Sidebottom C.H."/>
            <person name="Wang X."/>
            <person name="Canaguier A."/>
            <person name="Chauveau A."/>
            <person name="Berard A."/>
            <person name="Deniot G."/>
            <person name="Guan M."/>
            <person name="Liu Z."/>
            <person name="Sun F."/>
            <person name="Lim Y.P."/>
            <person name="Lyons E."/>
            <person name="Town C.D."/>
            <person name="Bancroft I."/>
            <person name="Wang X."/>
            <person name="Meng J."/>
            <person name="Ma J."/>
            <person name="Pires J.C."/>
            <person name="King G.J."/>
            <person name="Brunel D."/>
            <person name="Delourme R."/>
            <person name="Renard M."/>
            <person name="Aury J.M."/>
            <person name="Adams K.L."/>
            <person name="Batley J."/>
            <person name="Snowdon R.J."/>
            <person name="Tost J."/>
            <person name="Edwards D."/>
            <person name="Zhou Y."/>
            <person name="Hua W."/>
            <person name="Sharpe A.G."/>
            <person name="Paterson A.H."/>
            <person name="Guan C."/>
            <person name="Wincker P."/>
        </authorList>
    </citation>
    <scope>NUCLEOTIDE SEQUENCE [LARGE SCALE GENOMIC DNA]</scope>
    <source>
        <strain evidence="3">cv. Darmor-bzh</strain>
    </source>
</reference>
<name>A0A078FEI1_BRANA</name>
<dbReference type="Proteomes" id="UP001295469">
    <property type="component" value="Chromosome C06"/>
</dbReference>
<protein>
    <submittedName>
        <fullName evidence="1">(rape) hypothetical protein</fullName>
    </submittedName>
    <submittedName>
        <fullName evidence="2">BnaC06g12690D protein</fullName>
    </submittedName>
</protein>
<accession>A0A078FEI1</accession>
<organism evidence="2 3">
    <name type="scientific">Brassica napus</name>
    <name type="common">Rape</name>
    <dbReference type="NCBI Taxonomy" id="3708"/>
    <lineage>
        <taxon>Eukaryota</taxon>
        <taxon>Viridiplantae</taxon>
        <taxon>Streptophyta</taxon>
        <taxon>Embryophyta</taxon>
        <taxon>Tracheophyta</taxon>
        <taxon>Spermatophyta</taxon>
        <taxon>Magnoliopsida</taxon>
        <taxon>eudicotyledons</taxon>
        <taxon>Gunneridae</taxon>
        <taxon>Pentapetalae</taxon>
        <taxon>rosids</taxon>
        <taxon>malvids</taxon>
        <taxon>Brassicales</taxon>
        <taxon>Brassicaceae</taxon>
        <taxon>Brassiceae</taxon>
        <taxon>Brassica</taxon>
    </lineage>
</organism>
<evidence type="ECO:0000313" key="1">
    <source>
        <dbReference type="EMBL" id="CAF2057860.1"/>
    </source>
</evidence>
<dbReference type="PaxDb" id="3708-A0A078FEI1"/>
<gene>
    <name evidence="2" type="primary">BnaC06g12690D</name>
    <name evidence="1" type="ORF">DARMORV10_C06P18740.1</name>
    <name evidence="2" type="ORF">GSBRNA2T00049807001</name>
</gene>
<reference evidence="2" key="2">
    <citation type="submission" date="2014-06" db="EMBL/GenBank/DDBJ databases">
        <authorList>
            <person name="Genoscope - CEA"/>
        </authorList>
    </citation>
    <scope>NUCLEOTIDE SEQUENCE</scope>
</reference>
<proteinExistence type="predicted"/>
<dbReference type="AlphaFoldDB" id="A0A078FEI1"/>
<dbReference type="EMBL" id="HG994370">
    <property type="protein sequence ID" value="CAF2057860.1"/>
    <property type="molecule type" value="Genomic_DNA"/>
</dbReference>
<evidence type="ECO:0000313" key="2">
    <source>
        <dbReference type="EMBL" id="CDY11661.1"/>
    </source>
</evidence>
<dbReference type="OMA" id="RIDHCEE"/>
<keyword evidence="3" id="KW-1185">Reference proteome</keyword>